<evidence type="ECO:0000259" key="1">
    <source>
        <dbReference type="Pfam" id="PF12697"/>
    </source>
</evidence>
<dbReference type="Gene3D" id="3.40.50.1820">
    <property type="entry name" value="alpha/beta hydrolase"/>
    <property type="match status" value="1"/>
</dbReference>
<proteinExistence type="predicted"/>
<evidence type="ECO:0000313" key="2">
    <source>
        <dbReference type="EMBL" id="MFD1530516.1"/>
    </source>
</evidence>
<feature type="domain" description="AB hydrolase-1" evidence="1">
    <location>
        <begin position="3"/>
        <end position="240"/>
    </location>
</feature>
<gene>
    <name evidence="2" type="ORF">ACFSCY_13790</name>
</gene>
<accession>A0ABW4FLL7</accession>
<dbReference type="RefSeq" id="WP_343987855.1">
    <property type="nucleotide sequence ID" value="NZ_BAAAJG010000029.1"/>
</dbReference>
<name>A0ABW4FLL7_9PSEU</name>
<dbReference type="EMBL" id="JBHUCP010000008">
    <property type="protein sequence ID" value="MFD1530516.1"/>
    <property type="molecule type" value="Genomic_DNA"/>
</dbReference>
<dbReference type="SUPFAM" id="SSF53474">
    <property type="entry name" value="alpha/beta-Hydrolases"/>
    <property type="match status" value="1"/>
</dbReference>
<dbReference type="InterPro" id="IPR000073">
    <property type="entry name" value="AB_hydrolase_1"/>
</dbReference>
<organism evidence="2 3">
    <name type="scientific">Pseudonocardia aurantiaca</name>
    <dbReference type="NCBI Taxonomy" id="75290"/>
    <lineage>
        <taxon>Bacteria</taxon>
        <taxon>Bacillati</taxon>
        <taxon>Actinomycetota</taxon>
        <taxon>Actinomycetes</taxon>
        <taxon>Pseudonocardiales</taxon>
        <taxon>Pseudonocardiaceae</taxon>
        <taxon>Pseudonocardia</taxon>
    </lineage>
</organism>
<dbReference type="Proteomes" id="UP001597145">
    <property type="component" value="Unassembled WGS sequence"/>
</dbReference>
<dbReference type="Pfam" id="PF12697">
    <property type="entry name" value="Abhydrolase_6"/>
    <property type="match status" value="1"/>
</dbReference>
<keyword evidence="2" id="KW-0378">Hydrolase</keyword>
<dbReference type="InterPro" id="IPR029058">
    <property type="entry name" value="AB_hydrolase_fold"/>
</dbReference>
<comment type="caution">
    <text evidence="2">The sequence shown here is derived from an EMBL/GenBank/DDBJ whole genome shotgun (WGS) entry which is preliminary data.</text>
</comment>
<reference evidence="3" key="1">
    <citation type="journal article" date="2019" name="Int. J. Syst. Evol. Microbiol.">
        <title>The Global Catalogue of Microorganisms (GCM) 10K type strain sequencing project: providing services to taxonomists for standard genome sequencing and annotation.</title>
        <authorList>
            <consortium name="The Broad Institute Genomics Platform"/>
            <consortium name="The Broad Institute Genome Sequencing Center for Infectious Disease"/>
            <person name="Wu L."/>
            <person name="Ma J."/>
        </authorList>
    </citation>
    <scope>NUCLEOTIDE SEQUENCE [LARGE SCALE GENOMIC DNA]</scope>
    <source>
        <strain evidence="3">JCM 12165</strain>
    </source>
</reference>
<evidence type="ECO:0000313" key="3">
    <source>
        <dbReference type="Proteomes" id="UP001597145"/>
    </source>
</evidence>
<dbReference type="GO" id="GO:0016787">
    <property type="term" value="F:hydrolase activity"/>
    <property type="evidence" value="ECO:0007669"/>
    <property type="project" value="UniProtKB-KW"/>
</dbReference>
<sequence length="250" mass="26535">MTVVLVHGNPETPALWDPLVERLAALGVAEPLRLAPPGFGAPVPDGWGATVAEYRDWLIAELEGIEGPVDLVGHDWGGGHVLNAVMARPDLVRSWCSDVVGVFDPDYEWHELAQVWQTPGAGEAAVAAMAAAPVAARAERLAHGGMAPAVAERVAEGMDATMGDCILRLYRSAAQPAMAELGAGLEAAADHPGLALLPSEDHMVGTDEQRRRAAGRAGARVEVLDGLGHWWMTQDPDRGARVLADFWRSL</sequence>
<keyword evidence="3" id="KW-1185">Reference proteome</keyword>
<protein>
    <submittedName>
        <fullName evidence="2">Alpha/beta fold hydrolase</fullName>
    </submittedName>
</protein>